<dbReference type="GO" id="GO:0000978">
    <property type="term" value="F:RNA polymerase II cis-regulatory region sequence-specific DNA binding"/>
    <property type="evidence" value="ECO:0007669"/>
    <property type="project" value="TreeGrafter"/>
</dbReference>
<dbReference type="GeneID" id="108070711"/>
<organism evidence="12 13">
    <name type="scientific">Drosophila kikkawai</name>
    <name type="common">Fruit fly</name>
    <dbReference type="NCBI Taxonomy" id="30033"/>
    <lineage>
        <taxon>Eukaryota</taxon>
        <taxon>Metazoa</taxon>
        <taxon>Ecdysozoa</taxon>
        <taxon>Arthropoda</taxon>
        <taxon>Hexapoda</taxon>
        <taxon>Insecta</taxon>
        <taxon>Pterygota</taxon>
        <taxon>Neoptera</taxon>
        <taxon>Endopterygota</taxon>
        <taxon>Diptera</taxon>
        <taxon>Brachycera</taxon>
        <taxon>Muscomorpha</taxon>
        <taxon>Ephydroidea</taxon>
        <taxon>Drosophilidae</taxon>
        <taxon>Drosophila</taxon>
        <taxon>Sophophora</taxon>
    </lineage>
</organism>
<comment type="subcellular location">
    <subcellularLocation>
        <location evidence="1">Nucleus</location>
    </subcellularLocation>
</comment>
<dbReference type="PANTHER" id="PTHR24390:SF159">
    <property type="entry name" value="GROWTH FACTOR INDEPENDENT 1 TRANSCRIPTIONAL REPRESSOR"/>
    <property type="match status" value="1"/>
</dbReference>
<evidence type="ECO:0000256" key="8">
    <source>
        <dbReference type="PROSITE-ProRule" id="PRU00042"/>
    </source>
</evidence>
<dbReference type="Pfam" id="PF13912">
    <property type="entry name" value="zf-C2H2_6"/>
    <property type="match status" value="1"/>
</dbReference>
<dbReference type="FunFam" id="3.30.160.60:FF:000624">
    <property type="entry name" value="zinc finger protein 697"/>
    <property type="match status" value="1"/>
</dbReference>
<gene>
    <name evidence="13" type="primary">LOC108070711</name>
</gene>
<evidence type="ECO:0000256" key="1">
    <source>
        <dbReference type="ARBA" id="ARBA00004123"/>
    </source>
</evidence>
<keyword evidence="5 9" id="KW-0862">Zinc</keyword>
<feature type="binding site" evidence="9">
    <location>
        <position position="54"/>
    </location>
    <ligand>
        <name>Zn(2+)</name>
        <dbReference type="ChEBI" id="CHEBI:29105"/>
    </ligand>
</feature>
<dbReference type="OrthoDB" id="8117402at2759"/>
<dbReference type="Gene3D" id="3.30.160.60">
    <property type="entry name" value="Classic Zinc Finger"/>
    <property type="match status" value="5"/>
</dbReference>
<dbReference type="InterPro" id="IPR012934">
    <property type="entry name" value="Znf_AD"/>
</dbReference>
<dbReference type="PROSITE" id="PS50157">
    <property type="entry name" value="ZINC_FINGER_C2H2_2"/>
    <property type="match status" value="6"/>
</dbReference>
<feature type="binding site" evidence="9">
    <location>
        <position position="5"/>
    </location>
    <ligand>
        <name>Zn(2+)</name>
        <dbReference type="ChEBI" id="CHEBI:29105"/>
    </ligand>
</feature>
<evidence type="ECO:0000256" key="5">
    <source>
        <dbReference type="ARBA" id="ARBA00022833"/>
    </source>
</evidence>
<keyword evidence="12" id="KW-1185">Reference proteome</keyword>
<name>A0A6P4HXN8_DROKI</name>
<dbReference type="GO" id="GO:0003700">
    <property type="term" value="F:DNA-binding transcription factor activity"/>
    <property type="evidence" value="ECO:0007669"/>
    <property type="project" value="TreeGrafter"/>
</dbReference>
<dbReference type="InterPro" id="IPR036236">
    <property type="entry name" value="Znf_C2H2_sf"/>
</dbReference>
<dbReference type="PROSITE" id="PS00028">
    <property type="entry name" value="ZINC_FINGER_C2H2_1"/>
    <property type="match status" value="6"/>
</dbReference>
<feature type="binding site" evidence="9">
    <location>
        <position position="8"/>
    </location>
    <ligand>
        <name>Zn(2+)</name>
        <dbReference type="ChEBI" id="CHEBI:29105"/>
    </ligand>
</feature>
<dbReference type="SUPFAM" id="SSF57716">
    <property type="entry name" value="Glucocorticoid receptor-like (DNA-binding domain)"/>
    <property type="match status" value="1"/>
</dbReference>
<reference evidence="13" key="1">
    <citation type="submission" date="2025-08" db="UniProtKB">
        <authorList>
            <consortium name="RefSeq"/>
        </authorList>
    </citation>
    <scope>IDENTIFICATION</scope>
    <source>
        <strain evidence="13">14028-0561.14</strain>
        <tissue evidence="13">Whole fly</tissue>
    </source>
</reference>
<keyword evidence="3" id="KW-0677">Repeat</keyword>
<accession>A0A6P4HXN8</accession>
<dbReference type="PANTHER" id="PTHR24390">
    <property type="entry name" value="ZINC FINGER PROTEIN"/>
    <property type="match status" value="1"/>
</dbReference>
<feature type="domain" description="C2H2-type" evidence="10">
    <location>
        <begin position="193"/>
        <end position="226"/>
    </location>
</feature>
<dbReference type="RefSeq" id="XP_017016794.1">
    <property type="nucleotide sequence ID" value="XM_017161305.3"/>
</dbReference>
<dbReference type="GO" id="GO:0006357">
    <property type="term" value="P:regulation of transcription by RNA polymerase II"/>
    <property type="evidence" value="ECO:0007669"/>
    <property type="project" value="TreeGrafter"/>
</dbReference>
<dbReference type="InterPro" id="IPR013087">
    <property type="entry name" value="Znf_C2H2_type"/>
</dbReference>
<keyword evidence="4 8" id="KW-0863">Zinc-finger</keyword>
<feature type="domain" description="C2H2-type" evidence="10">
    <location>
        <begin position="279"/>
        <end position="306"/>
    </location>
</feature>
<evidence type="ECO:0000256" key="4">
    <source>
        <dbReference type="ARBA" id="ARBA00022771"/>
    </source>
</evidence>
<dbReference type="Proteomes" id="UP001652661">
    <property type="component" value="Chromosome 3R"/>
</dbReference>
<dbReference type="GO" id="GO:0005634">
    <property type="term" value="C:nucleus"/>
    <property type="evidence" value="ECO:0007669"/>
    <property type="project" value="UniProtKB-SubCell"/>
</dbReference>
<dbReference type="SMART" id="SM00355">
    <property type="entry name" value="ZnF_C2H2"/>
    <property type="match status" value="8"/>
</dbReference>
<keyword evidence="2 9" id="KW-0479">Metal-binding</keyword>
<keyword evidence="6" id="KW-0238">DNA-binding</keyword>
<evidence type="ECO:0000259" key="11">
    <source>
        <dbReference type="PROSITE" id="PS51915"/>
    </source>
</evidence>
<dbReference type="GO" id="GO:0008270">
    <property type="term" value="F:zinc ion binding"/>
    <property type="evidence" value="ECO:0007669"/>
    <property type="project" value="UniProtKB-UniRule"/>
</dbReference>
<evidence type="ECO:0000313" key="13">
    <source>
        <dbReference type="RefSeq" id="XP_017016794.1"/>
    </source>
</evidence>
<evidence type="ECO:0000259" key="10">
    <source>
        <dbReference type="PROSITE" id="PS50157"/>
    </source>
</evidence>
<evidence type="ECO:0000256" key="2">
    <source>
        <dbReference type="ARBA" id="ARBA00022723"/>
    </source>
</evidence>
<sequence>MGDICRTCSQEADPGTASNLFEPSSASLLVQIEDLTNILLQDGDNLPKLICQNCQLDLKIATHFRRVCIEAQEQLQHQLDRGKDEEEYEYPWIDSPEEEVVKEEAQDDIAESEYLTPEYVIVDALLGVPEPQLSDETLEVIHVEPAHSQENKSIGSPDSPNHTCSNCGLGFDDAEELRMHKYQLHDVSPNTKFVCDHCDEGFRSAAAMSKHCQLFNLPCTHECDKCKAKFHNQILLDTHIEVCQKRDEAKHVCHICGKRLSSVFILKSHILRHSGARPHKCQQCDASFAVGSALKTHMKTHSSERSYVCRYNCGKSFRFSSARSTHERIHMDDSKRIHHCEYCPKSFVTPSACRAHQNLHNSARDYRCDTCLIGFRQLKHYQSHLKCNSHKVLEARAAAAKRHPYFPH</sequence>
<dbReference type="Gene3D" id="3.40.1800.20">
    <property type="match status" value="1"/>
</dbReference>
<evidence type="ECO:0000256" key="3">
    <source>
        <dbReference type="ARBA" id="ARBA00022737"/>
    </source>
</evidence>
<proteinExistence type="predicted"/>
<keyword evidence="7" id="KW-0539">Nucleus</keyword>
<dbReference type="SMART" id="SM00868">
    <property type="entry name" value="zf-AD"/>
    <property type="match status" value="1"/>
</dbReference>
<evidence type="ECO:0000256" key="7">
    <source>
        <dbReference type="ARBA" id="ARBA00023242"/>
    </source>
</evidence>
<evidence type="ECO:0000313" key="12">
    <source>
        <dbReference type="Proteomes" id="UP001652661"/>
    </source>
</evidence>
<feature type="domain" description="ZAD" evidence="11">
    <location>
        <begin position="3"/>
        <end position="78"/>
    </location>
</feature>
<dbReference type="Pfam" id="PF07776">
    <property type="entry name" value="zf-AD"/>
    <property type="match status" value="1"/>
</dbReference>
<evidence type="ECO:0000256" key="6">
    <source>
        <dbReference type="ARBA" id="ARBA00023125"/>
    </source>
</evidence>
<dbReference type="PROSITE" id="PS51915">
    <property type="entry name" value="ZAD"/>
    <property type="match status" value="1"/>
</dbReference>
<evidence type="ECO:0000256" key="9">
    <source>
        <dbReference type="PROSITE-ProRule" id="PRU01263"/>
    </source>
</evidence>
<feature type="domain" description="C2H2-type" evidence="10">
    <location>
        <begin position="251"/>
        <end position="278"/>
    </location>
</feature>
<feature type="binding site" evidence="9">
    <location>
        <position position="51"/>
    </location>
    <ligand>
        <name>Zn(2+)</name>
        <dbReference type="ChEBI" id="CHEBI:29105"/>
    </ligand>
</feature>
<dbReference type="SUPFAM" id="SSF57667">
    <property type="entry name" value="beta-beta-alpha zinc fingers"/>
    <property type="match status" value="4"/>
</dbReference>
<dbReference type="AlphaFoldDB" id="A0A6P4HXN8"/>
<feature type="domain" description="C2H2-type" evidence="10">
    <location>
        <begin position="162"/>
        <end position="185"/>
    </location>
</feature>
<feature type="domain" description="C2H2-type" evidence="10">
    <location>
        <begin position="338"/>
        <end position="365"/>
    </location>
</feature>
<protein>
    <submittedName>
        <fullName evidence="13">Zinc finger protein 664</fullName>
    </submittedName>
</protein>
<feature type="domain" description="C2H2-type" evidence="10">
    <location>
        <begin position="307"/>
        <end position="335"/>
    </location>
</feature>